<dbReference type="GO" id="GO:0031012">
    <property type="term" value="C:extracellular matrix"/>
    <property type="evidence" value="ECO:0007669"/>
    <property type="project" value="TreeGrafter"/>
</dbReference>
<accession>A0A5P2B579</accession>
<feature type="region of interest" description="Disordered" evidence="1">
    <location>
        <begin position="733"/>
        <end position="764"/>
    </location>
</feature>
<keyword evidence="4" id="KW-1185">Reference proteome</keyword>
<feature type="region of interest" description="Disordered" evidence="1">
    <location>
        <begin position="563"/>
        <end position="671"/>
    </location>
</feature>
<feature type="domain" description="FAD-binding" evidence="2">
    <location>
        <begin position="17"/>
        <end position="361"/>
    </location>
</feature>
<dbReference type="InterPro" id="IPR050149">
    <property type="entry name" value="Collagen_superfamily"/>
</dbReference>
<dbReference type="GO" id="GO:0030020">
    <property type="term" value="F:extracellular matrix structural constituent conferring tensile strength"/>
    <property type="evidence" value="ECO:0007669"/>
    <property type="project" value="TreeGrafter"/>
</dbReference>
<dbReference type="GO" id="GO:0071949">
    <property type="term" value="F:FAD binding"/>
    <property type="evidence" value="ECO:0007669"/>
    <property type="project" value="InterPro"/>
</dbReference>
<dbReference type="RefSeq" id="WP_150163954.1">
    <property type="nucleotide sequence ID" value="NZ_CP029193.1"/>
</dbReference>
<evidence type="ECO:0000313" key="3">
    <source>
        <dbReference type="EMBL" id="QES25147.1"/>
    </source>
</evidence>
<dbReference type="Gene3D" id="3.50.50.60">
    <property type="entry name" value="FAD/NAD(P)-binding domain"/>
    <property type="match status" value="1"/>
</dbReference>
<dbReference type="InterPro" id="IPR036188">
    <property type="entry name" value="FAD/NAD-bd_sf"/>
</dbReference>
<evidence type="ECO:0000259" key="2">
    <source>
        <dbReference type="Pfam" id="PF01494"/>
    </source>
</evidence>
<reference evidence="3 4" key="1">
    <citation type="submission" date="2018-05" db="EMBL/GenBank/DDBJ databases">
        <title>Streptomyces venezuelae.</title>
        <authorList>
            <person name="Kim W."/>
            <person name="Lee N."/>
            <person name="Cho B.-K."/>
        </authorList>
    </citation>
    <scope>NUCLEOTIDE SEQUENCE [LARGE SCALE GENOMIC DNA]</scope>
    <source>
        <strain evidence="3 4">ATCC 14583</strain>
    </source>
</reference>
<feature type="compositionally biased region" description="Low complexity" evidence="1">
    <location>
        <begin position="563"/>
        <end position="649"/>
    </location>
</feature>
<dbReference type="GO" id="GO:0030198">
    <property type="term" value="P:extracellular matrix organization"/>
    <property type="evidence" value="ECO:0007669"/>
    <property type="project" value="TreeGrafter"/>
</dbReference>
<evidence type="ECO:0000313" key="4">
    <source>
        <dbReference type="Proteomes" id="UP000323046"/>
    </source>
</evidence>
<dbReference type="EMBL" id="CP029193">
    <property type="protein sequence ID" value="QES25147.1"/>
    <property type="molecule type" value="Genomic_DNA"/>
</dbReference>
<gene>
    <name evidence="3" type="ORF">DEJ47_00525</name>
</gene>
<feature type="region of interest" description="Disordered" evidence="1">
    <location>
        <begin position="383"/>
        <end position="441"/>
    </location>
</feature>
<protein>
    <recommendedName>
        <fullName evidence="2">FAD-binding domain-containing protein</fullName>
    </recommendedName>
</protein>
<feature type="compositionally biased region" description="Pro residues" evidence="1">
    <location>
        <begin position="650"/>
        <end position="667"/>
    </location>
</feature>
<dbReference type="InterPro" id="IPR002938">
    <property type="entry name" value="FAD-bd"/>
</dbReference>
<organism evidence="3 4">
    <name type="scientific">Streptomyces venezuelae</name>
    <dbReference type="NCBI Taxonomy" id="54571"/>
    <lineage>
        <taxon>Bacteria</taxon>
        <taxon>Bacillati</taxon>
        <taxon>Actinomycetota</taxon>
        <taxon>Actinomycetes</taxon>
        <taxon>Kitasatosporales</taxon>
        <taxon>Streptomycetaceae</taxon>
        <taxon>Streptomyces</taxon>
    </lineage>
</organism>
<evidence type="ECO:0000256" key="1">
    <source>
        <dbReference type="SAM" id="MobiDB-lite"/>
    </source>
</evidence>
<proteinExistence type="predicted"/>
<dbReference type="PANTHER" id="PTHR24023">
    <property type="entry name" value="COLLAGEN ALPHA"/>
    <property type="match status" value="1"/>
</dbReference>
<sequence length="797" mass="78591">MSQDARGVDGSGGRGHAVVIGAGLAGLTAARALANSMDHVTVIERDHLPRGAARRRGLPQARHAHSLTTTAQQGLEELFPGIGADFARAGAVRIRLPQDALVLGPAGWLPRFDADLSMLSASRDLIDAVLRARLRAEPAVTFLTGHEVQALQPGPNDTVTGVWTRRRERPGPEGLGPRRLIPADFVVDACGHASRAPHWLAGLGYEPPRETVVPARTTYASTVFAPPLGHVADWQSLLLTAAPGHPRQGTLNVIEGGRLALTLAFADGTPPPTDHAALLHAAGLLRHPLLRDVIESATPLGPVHTCTRTENRWRHYDQLRRWPDQFLVVGDALAVTDPAHGQGMTLAVQSALVLDAMLSGHGTTVGLAYRLRRALAHRLAPAWQSSTHHLRTTGPADTPHTATDATGAATDTAGAAGPAGDPGTAGTATAPGVAGDPGLEGTTGLGSAGALGSAGVAGVADSASAAGAADMPGGPGASGTAAAPGTAGFTSSAGAAGVASAAGTAGTSDTAGAAGVLGAAAVPGPEGPVGAAGAAGTAGAASTAGVPDTADAADTAGTLAPATASGTAGAAGTPGAAGRAATPGAAGISGPGTAAGKAGAPGAADVAGTAAAPRAAGTPGPAGSPGKTGTTGTATTPSPATTPHPAAAAPHPPTTPTPTSTPGPPRPRGLRAWFAAGPRVAGQDRPRGLRAWLARRVTARIAAEAVTEPYAAARLLARLQAVGPLAVVPRPPARRAPAPPPVPAPPSVTHGEHARRRRAPAPAVPVIGVATGSARLYPAGSSAQWPAPAPAGERRRP</sequence>
<name>A0A5P2B579_STRVZ</name>
<dbReference type="PRINTS" id="PR00420">
    <property type="entry name" value="RNGMNOXGNASE"/>
</dbReference>
<dbReference type="AlphaFoldDB" id="A0A5P2B579"/>
<dbReference type="Proteomes" id="UP000323046">
    <property type="component" value="Chromosome"/>
</dbReference>
<dbReference type="Pfam" id="PF01494">
    <property type="entry name" value="FAD_binding_3"/>
    <property type="match status" value="1"/>
</dbReference>
<dbReference type="SUPFAM" id="SSF51905">
    <property type="entry name" value="FAD/NAD(P)-binding domain"/>
    <property type="match status" value="1"/>
</dbReference>
<feature type="compositionally biased region" description="Pro residues" evidence="1">
    <location>
        <begin position="737"/>
        <end position="746"/>
    </location>
</feature>
<dbReference type="PANTHER" id="PTHR24023:SF1112">
    <property type="entry name" value="COL_CUTICLE_N DOMAIN-CONTAINING PROTEIN-RELATED"/>
    <property type="match status" value="1"/>
</dbReference>
<feature type="compositionally biased region" description="Low complexity" evidence="1">
    <location>
        <begin position="392"/>
        <end position="437"/>
    </location>
</feature>
<dbReference type="OrthoDB" id="9790035at2"/>
<feature type="region of interest" description="Disordered" evidence="1">
    <location>
        <begin position="778"/>
        <end position="797"/>
    </location>
</feature>
<dbReference type="GO" id="GO:0005615">
    <property type="term" value="C:extracellular space"/>
    <property type="evidence" value="ECO:0007669"/>
    <property type="project" value="TreeGrafter"/>
</dbReference>